<proteinExistence type="predicted"/>
<dbReference type="EMBL" id="DVKS01000218">
    <property type="protein sequence ID" value="HIT43010.1"/>
    <property type="molecule type" value="Genomic_DNA"/>
</dbReference>
<feature type="transmembrane region" description="Helical" evidence="1">
    <location>
        <begin position="131"/>
        <end position="150"/>
    </location>
</feature>
<dbReference type="Proteomes" id="UP000886860">
    <property type="component" value="Unassembled WGS sequence"/>
</dbReference>
<dbReference type="InterPro" id="IPR008875">
    <property type="entry name" value="TraX"/>
</dbReference>
<gene>
    <name evidence="2" type="ORF">IAB60_13110</name>
</gene>
<sequence length="260" mass="28646">MNTVPIHTISSGKRGRRGPAFARSFRRGPAGLNGSQLKLLAVLFMTVDHVGLTLVEQGILGGTAGSASAWWYVDLILRGIGRLAFPIFAFLLAEGAFHTRHEKEYGFRLLVFALISEIPFDLALFGSWFYLGYQNVLFTLLISYLSILGIRRNLRHPALQILSAAAGCAAAALLKTDYGAMGVLMTVLLYWFRGSALRTAAGVAAAVIDSISWAGISALAFVPIHFYNGERGRWPGKYFFYIYYPAHLLAFYVLLRLLFG</sequence>
<dbReference type="AlphaFoldDB" id="A0A9D1GKU7"/>
<dbReference type="Pfam" id="PF05857">
    <property type="entry name" value="TraX"/>
    <property type="match status" value="1"/>
</dbReference>
<feature type="transmembrane region" description="Helical" evidence="1">
    <location>
        <begin position="203"/>
        <end position="226"/>
    </location>
</feature>
<comment type="caution">
    <text evidence="2">The sequence shown here is derived from an EMBL/GenBank/DDBJ whole genome shotgun (WGS) entry which is preliminary data.</text>
</comment>
<reference evidence="2" key="2">
    <citation type="journal article" date="2021" name="PeerJ">
        <title>Extensive microbial diversity within the chicken gut microbiome revealed by metagenomics and culture.</title>
        <authorList>
            <person name="Gilroy R."/>
            <person name="Ravi A."/>
            <person name="Getino M."/>
            <person name="Pursley I."/>
            <person name="Horton D.L."/>
            <person name="Alikhan N.F."/>
            <person name="Baker D."/>
            <person name="Gharbi K."/>
            <person name="Hall N."/>
            <person name="Watson M."/>
            <person name="Adriaenssens E.M."/>
            <person name="Foster-Nyarko E."/>
            <person name="Jarju S."/>
            <person name="Secka A."/>
            <person name="Antonio M."/>
            <person name="Oren A."/>
            <person name="Chaudhuri R.R."/>
            <person name="La Ragione R."/>
            <person name="Hildebrand F."/>
            <person name="Pallen M.J."/>
        </authorList>
    </citation>
    <scope>NUCLEOTIDE SEQUENCE</scope>
    <source>
        <strain evidence="2">CHK123-3438</strain>
    </source>
</reference>
<organism evidence="2 3">
    <name type="scientific">Candidatus Caccovicinus merdipullorum</name>
    <dbReference type="NCBI Taxonomy" id="2840724"/>
    <lineage>
        <taxon>Bacteria</taxon>
        <taxon>Bacillati</taxon>
        <taxon>Bacillota</taxon>
        <taxon>Clostridia</taxon>
        <taxon>Eubacteriales</taxon>
        <taxon>Candidatus Caccovicinus</taxon>
    </lineage>
</organism>
<evidence type="ECO:0008006" key="4">
    <source>
        <dbReference type="Google" id="ProtNLM"/>
    </source>
</evidence>
<reference evidence="2" key="1">
    <citation type="submission" date="2020-10" db="EMBL/GenBank/DDBJ databases">
        <authorList>
            <person name="Gilroy R."/>
        </authorList>
    </citation>
    <scope>NUCLEOTIDE SEQUENCE</scope>
    <source>
        <strain evidence="2">CHK123-3438</strain>
    </source>
</reference>
<keyword evidence="1" id="KW-0812">Transmembrane</keyword>
<keyword evidence="1" id="KW-0472">Membrane</keyword>
<feature type="transmembrane region" description="Helical" evidence="1">
    <location>
        <begin position="238"/>
        <end position="259"/>
    </location>
</feature>
<evidence type="ECO:0000256" key="1">
    <source>
        <dbReference type="SAM" id="Phobius"/>
    </source>
</evidence>
<name>A0A9D1GKU7_9FIRM</name>
<protein>
    <recommendedName>
        <fullName evidence="4">TraX protein</fullName>
    </recommendedName>
</protein>
<evidence type="ECO:0000313" key="3">
    <source>
        <dbReference type="Proteomes" id="UP000886860"/>
    </source>
</evidence>
<evidence type="ECO:0000313" key="2">
    <source>
        <dbReference type="EMBL" id="HIT43010.1"/>
    </source>
</evidence>
<feature type="transmembrane region" description="Helical" evidence="1">
    <location>
        <begin position="105"/>
        <end position="125"/>
    </location>
</feature>
<feature type="transmembrane region" description="Helical" evidence="1">
    <location>
        <begin position="162"/>
        <end position="191"/>
    </location>
</feature>
<feature type="transmembrane region" description="Helical" evidence="1">
    <location>
        <begin position="75"/>
        <end position="93"/>
    </location>
</feature>
<accession>A0A9D1GKU7</accession>
<keyword evidence="1" id="KW-1133">Transmembrane helix</keyword>